<feature type="domain" description="Radical SAM core" evidence="7">
    <location>
        <begin position="227"/>
        <end position="456"/>
    </location>
</feature>
<reference evidence="8 9" key="1">
    <citation type="submission" date="2024-03" db="EMBL/GenBank/DDBJ databases">
        <authorList>
            <person name="Jo J.-H."/>
        </authorList>
    </citation>
    <scope>NUCLEOTIDE SEQUENCE [LARGE SCALE GENOMIC DNA]</scope>
    <source>
        <strain evidence="8 9">PS1R-30</strain>
    </source>
</reference>
<dbReference type="Proteomes" id="UP001361239">
    <property type="component" value="Unassembled WGS sequence"/>
</dbReference>
<dbReference type="InterPro" id="IPR006638">
    <property type="entry name" value="Elp3/MiaA/NifB-like_rSAM"/>
</dbReference>
<dbReference type="Pfam" id="PF02310">
    <property type="entry name" value="B12-binding"/>
    <property type="match status" value="1"/>
</dbReference>
<dbReference type="PROSITE" id="PS51918">
    <property type="entry name" value="RADICAL_SAM"/>
    <property type="match status" value="1"/>
</dbReference>
<organism evidence="8 9">
    <name type="scientific">Novosphingobium anseongense</name>
    <dbReference type="NCBI Taxonomy" id="3133436"/>
    <lineage>
        <taxon>Bacteria</taxon>
        <taxon>Pseudomonadati</taxon>
        <taxon>Pseudomonadota</taxon>
        <taxon>Alphaproteobacteria</taxon>
        <taxon>Sphingomonadales</taxon>
        <taxon>Sphingomonadaceae</taxon>
        <taxon>Novosphingobium</taxon>
    </lineage>
</organism>
<keyword evidence="3" id="KW-0479">Metal-binding</keyword>
<evidence type="ECO:0000256" key="2">
    <source>
        <dbReference type="ARBA" id="ARBA00022691"/>
    </source>
</evidence>
<dbReference type="SUPFAM" id="SSF102114">
    <property type="entry name" value="Radical SAM enzymes"/>
    <property type="match status" value="1"/>
</dbReference>
<dbReference type="SFLD" id="SFLDS00029">
    <property type="entry name" value="Radical_SAM"/>
    <property type="match status" value="1"/>
</dbReference>
<evidence type="ECO:0000256" key="4">
    <source>
        <dbReference type="ARBA" id="ARBA00023004"/>
    </source>
</evidence>
<keyword evidence="9" id="KW-1185">Reference proteome</keyword>
<keyword evidence="2" id="KW-0949">S-adenosyl-L-methionine</keyword>
<comment type="caution">
    <text evidence="8">The sequence shown here is derived from an EMBL/GenBank/DDBJ whole genome shotgun (WGS) entry which is preliminary data.</text>
</comment>
<name>A0ABU8RZ36_9SPHN</name>
<dbReference type="InterPro" id="IPR007197">
    <property type="entry name" value="rSAM"/>
</dbReference>
<comment type="cofactor">
    <cofactor evidence="1">
        <name>[4Fe-4S] cluster</name>
        <dbReference type="ChEBI" id="CHEBI:49883"/>
    </cofactor>
</comment>
<accession>A0ABU8RZ36</accession>
<evidence type="ECO:0000313" key="9">
    <source>
        <dbReference type="Proteomes" id="UP001361239"/>
    </source>
</evidence>
<dbReference type="PROSITE" id="PS51332">
    <property type="entry name" value="B12_BINDING"/>
    <property type="match status" value="1"/>
</dbReference>
<dbReference type="PANTHER" id="PTHR43409">
    <property type="entry name" value="ANAEROBIC MAGNESIUM-PROTOPORPHYRIN IX MONOMETHYL ESTER CYCLASE-RELATED"/>
    <property type="match status" value="1"/>
</dbReference>
<evidence type="ECO:0000259" key="6">
    <source>
        <dbReference type="PROSITE" id="PS51332"/>
    </source>
</evidence>
<dbReference type="Pfam" id="PF04055">
    <property type="entry name" value="Radical_SAM"/>
    <property type="match status" value="1"/>
</dbReference>
<feature type="domain" description="B12-binding" evidence="6">
    <location>
        <begin position="28"/>
        <end position="172"/>
    </location>
</feature>
<dbReference type="InterPro" id="IPR051198">
    <property type="entry name" value="BchE-like"/>
</dbReference>
<evidence type="ECO:0000313" key="8">
    <source>
        <dbReference type="EMBL" id="MEJ5978278.1"/>
    </source>
</evidence>
<dbReference type="InterPro" id="IPR011990">
    <property type="entry name" value="TPR-like_helical_dom_sf"/>
</dbReference>
<dbReference type="RefSeq" id="WP_339588211.1">
    <property type="nucleotide sequence ID" value="NZ_JBBHJZ010000003.1"/>
</dbReference>
<sequence length="580" mass="64753">MDKVLSAPALREGLEGSRVAAGSPRRKVLFVVVTHLRSEGNAGNIQDYPYGVLSIIKHNQGLADFDIMDVAIDHDGIARLEGDLRAKLEAFQPDILGVSVMFDNAYFAIAPVLKVAKQVSPDILTVCGGPAVSPVAKKILQNQPDLDAICFSEGELPFHDLLMAENLLQEVEDHATWVSRKDIASPKGPQKKLLTDISEVIDIDYSLIDVASYDRRVSFNPLDDRYLDSLRAFPIVTSRGCPFKCSFCWHSGENDKSMRYSGVDELIAHVENIVARYGANCLIFYDDMLLLARDRAKEIFRRLAPFNLRIELPNGLSPTYMDEELIELMYKAGVRSVRIAVESGDEWVIRNLVNKPMKIAHVQPVVDALRRHNIWIVAFIVVGLPGETDQHRQTTRDKILEWGIDLCSISVASPIKGSLLYEQCLEEGYIDPNAEFLVSGFLYGENVINTKEFSAEYISDAAYVMNLDVNFVNSYRLQNGDYAAADSYFEYVTRTYQNHAFGHYCLALTKGQLNQPEAAARHWAEAVRIGRADPLWAGYFDRFGITLGQDYDEFVALALMRGHGATQLSYVGSTGTLMSA</sequence>
<dbReference type="SFLD" id="SFLDG01123">
    <property type="entry name" value="methyltransferase_(Class_B)"/>
    <property type="match status" value="1"/>
</dbReference>
<gene>
    <name evidence="8" type="ORF">WG901_16620</name>
</gene>
<dbReference type="EMBL" id="JBBHJZ010000003">
    <property type="protein sequence ID" value="MEJ5978278.1"/>
    <property type="molecule type" value="Genomic_DNA"/>
</dbReference>
<evidence type="ECO:0000256" key="5">
    <source>
        <dbReference type="ARBA" id="ARBA00023014"/>
    </source>
</evidence>
<evidence type="ECO:0000256" key="1">
    <source>
        <dbReference type="ARBA" id="ARBA00001966"/>
    </source>
</evidence>
<dbReference type="InterPro" id="IPR006158">
    <property type="entry name" value="Cobalamin-bd"/>
</dbReference>
<evidence type="ECO:0000259" key="7">
    <source>
        <dbReference type="PROSITE" id="PS51918"/>
    </source>
</evidence>
<dbReference type="Gene3D" id="3.40.50.280">
    <property type="entry name" value="Cobalamin-binding domain"/>
    <property type="match status" value="1"/>
</dbReference>
<dbReference type="InterPro" id="IPR023404">
    <property type="entry name" value="rSAM_horseshoe"/>
</dbReference>
<dbReference type="SMART" id="SM00729">
    <property type="entry name" value="Elp3"/>
    <property type="match status" value="1"/>
</dbReference>
<dbReference type="InterPro" id="IPR058240">
    <property type="entry name" value="rSAM_sf"/>
</dbReference>
<keyword evidence="5" id="KW-0411">Iron-sulfur</keyword>
<dbReference type="InterPro" id="IPR034466">
    <property type="entry name" value="Methyltransferase_Class_B"/>
</dbReference>
<evidence type="ECO:0000256" key="3">
    <source>
        <dbReference type="ARBA" id="ARBA00022723"/>
    </source>
</evidence>
<keyword evidence="4" id="KW-0408">Iron</keyword>
<protein>
    <submittedName>
        <fullName evidence="8">Radical SAM protein</fullName>
    </submittedName>
</protein>
<dbReference type="Gene3D" id="3.80.30.20">
    <property type="entry name" value="tm_1862 like domain"/>
    <property type="match status" value="1"/>
</dbReference>
<dbReference type="CDD" id="cd01335">
    <property type="entry name" value="Radical_SAM"/>
    <property type="match status" value="1"/>
</dbReference>
<dbReference type="SFLD" id="SFLDG01082">
    <property type="entry name" value="B12-binding_domain_containing"/>
    <property type="match status" value="1"/>
</dbReference>
<proteinExistence type="predicted"/>
<dbReference type="SUPFAM" id="SSF48452">
    <property type="entry name" value="TPR-like"/>
    <property type="match status" value="1"/>
</dbReference>